<name>A0A0K0CXE0_ANGCA</name>
<reference evidence="2" key="2">
    <citation type="submission" date="2017-02" db="UniProtKB">
        <authorList>
            <consortium name="WormBaseParasite"/>
        </authorList>
    </citation>
    <scope>IDENTIFICATION</scope>
</reference>
<organism evidence="1 2">
    <name type="scientific">Angiostrongylus cantonensis</name>
    <name type="common">Rat lungworm</name>
    <dbReference type="NCBI Taxonomy" id="6313"/>
    <lineage>
        <taxon>Eukaryota</taxon>
        <taxon>Metazoa</taxon>
        <taxon>Ecdysozoa</taxon>
        <taxon>Nematoda</taxon>
        <taxon>Chromadorea</taxon>
        <taxon>Rhabditida</taxon>
        <taxon>Rhabditina</taxon>
        <taxon>Rhabditomorpha</taxon>
        <taxon>Strongyloidea</taxon>
        <taxon>Metastrongylidae</taxon>
        <taxon>Angiostrongylus</taxon>
    </lineage>
</organism>
<dbReference type="WBParaSite" id="ACAC_0000223101-mRNA-1">
    <property type="protein sequence ID" value="ACAC_0000223101-mRNA-1"/>
    <property type="gene ID" value="ACAC_0000223101"/>
</dbReference>
<protein>
    <submittedName>
        <fullName evidence="2">Uncharacterized protein</fullName>
    </submittedName>
</protein>
<accession>A0A0K0CXE0</accession>
<sequence length="164" mass="18096">MGCTRTKYNMLCEGTAGSLLENVAAFPSTSHLASFLGSLLPQQCSFLTARDGTPNSYRIDPELDKEIKRITVNLVLWFTVVRPLAVANCSSYRIGSSSVERRSNEAASTSSGRLHRTLVVDNDCPLIIICCLTIDPSCSSRYHICQHKPLSLKWLLSARVKNDC</sequence>
<evidence type="ECO:0000313" key="2">
    <source>
        <dbReference type="WBParaSite" id="ACAC_0000223101-mRNA-1"/>
    </source>
</evidence>
<dbReference type="AlphaFoldDB" id="A0A0K0CXE0"/>
<keyword evidence="1" id="KW-1185">Reference proteome</keyword>
<dbReference type="Proteomes" id="UP000035642">
    <property type="component" value="Unassembled WGS sequence"/>
</dbReference>
<reference evidence="1" key="1">
    <citation type="submission" date="2012-09" db="EMBL/GenBank/DDBJ databases">
        <authorList>
            <person name="Martin A.A."/>
        </authorList>
    </citation>
    <scope>NUCLEOTIDE SEQUENCE</scope>
</reference>
<evidence type="ECO:0000313" key="1">
    <source>
        <dbReference type="Proteomes" id="UP000035642"/>
    </source>
</evidence>
<proteinExistence type="predicted"/>
<dbReference type="STRING" id="6313.A0A0K0CXE0"/>